<dbReference type="InterPro" id="IPR023395">
    <property type="entry name" value="MCP_dom_sf"/>
</dbReference>
<protein>
    <recommendedName>
        <fullName evidence="16">Mitoferrin-1</fullName>
    </recommendedName>
</protein>
<keyword evidence="9" id="KW-0406">Ion transport</keyword>
<dbReference type="EMBL" id="JAXCGZ010008065">
    <property type="protein sequence ID" value="KAK7078021.1"/>
    <property type="molecule type" value="Genomic_DNA"/>
</dbReference>
<gene>
    <name evidence="14" type="ORF">SK128_006607</name>
</gene>
<evidence type="ECO:0000256" key="9">
    <source>
        <dbReference type="ARBA" id="ARBA00023065"/>
    </source>
</evidence>
<name>A0AAN9A2G5_HALRR</name>
<dbReference type="GO" id="GO:0048250">
    <property type="term" value="P:iron import into the mitochondrion"/>
    <property type="evidence" value="ECO:0007669"/>
    <property type="project" value="TreeGrafter"/>
</dbReference>
<proteinExistence type="inferred from homology"/>
<keyword evidence="7" id="KW-1133">Transmembrane helix</keyword>
<dbReference type="InterPro" id="IPR018108">
    <property type="entry name" value="MCP_transmembrane"/>
</dbReference>
<feature type="repeat" description="Solcar" evidence="12">
    <location>
        <begin position="12"/>
        <end position="100"/>
    </location>
</feature>
<comment type="subcellular location">
    <subcellularLocation>
        <location evidence="1">Mitochondrion inner membrane</location>
        <topology evidence="1">Multi-pass membrane protein</topology>
    </subcellularLocation>
</comment>
<evidence type="ECO:0000313" key="14">
    <source>
        <dbReference type="EMBL" id="KAK7078021.1"/>
    </source>
</evidence>
<keyword evidence="4" id="KW-0410">Iron transport</keyword>
<evidence type="ECO:0000256" key="12">
    <source>
        <dbReference type="PROSITE-ProRule" id="PRU00282"/>
    </source>
</evidence>
<evidence type="ECO:0008006" key="16">
    <source>
        <dbReference type="Google" id="ProtNLM"/>
    </source>
</evidence>
<dbReference type="Gene3D" id="1.50.40.10">
    <property type="entry name" value="Mitochondrial carrier domain"/>
    <property type="match status" value="2"/>
</dbReference>
<keyword evidence="15" id="KW-1185">Reference proteome</keyword>
<evidence type="ECO:0000256" key="2">
    <source>
        <dbReference type="ARBA" id="ARBA00006375"/>
    </source>
</evidence>
<accession>A0AAN9A2G5</accession>
<dbReference type="Proteomes" id="UP001381693">
    <property type="component" value="Unassembled WGS sequence"/>
</dbReference>
<dbReference type="GO" id="GO:0005743">
    <property type="term" value="C:mitochondrial inner membrane"/>
    <property type="evidence" value="ECO:0007669"/>
    <property type="project" value="UniProtKB-SubCell"/>
</dbReference>
<keyword evidence="3 13" id="KW-0813">Transport</keyword>
<dbReference type="PROSITE" id="PS50920">
    <property type="entry name" value="SOLCAR"/>
    <property type="match status" value="3"/>
</dbReference>
<dbReference type="PANTHER" id="PTHR45758">
    <property type="entry name" value="MITOFERRIN-1-RELATED"/>
    <property type="match status" value="1"/>
</dbReference>
<dbReference type="GO" id="GO:0015093">
    <property type="term" value="F:ferrous iron transmembrane transporter activity"/>
    <property type="evidence" value="ECO:0007669"/>
    <property type="project" value="TreeGrafter"/>
</dbReference>
<keyword evidence="5 12" id="KW-0812">Transmembrane</keyword>
<sequence>MDFDEYETLPTSSLRVHMTAGAVAGIMEHCIMYPVDSVKTRMQCLAPSPEAAYRSIREGLFKMINSEGIMRPLGGVTAVILGAGPAHALYFSAYESIKKTFGSNNKFQNNIVNASAGCGATLLHDAVMVPADVVKQRMQMYNSPYSSCFDCIRKLYQTEGIGAFYRSYTTQLAMNLPFHAIHIVTYENLHFLLNPEREYNPKVHVFAGAAAGAIAAACTTPLDMCKTLLNTQETSTLAQLQQSRIVGIIGAFRTIYVMNGFSGFFKGLSARVLYQMPGTAISWSVYELFKYQLFKKESMADNPPSSHRDSELILDKVTIESEKEASSRAYGEGESLGKNMFHDKRIATLSTTTNKTMERLRLHMPSSLTANCAAADDNLLGK</sequence>
<keyword evidence="8" id="KW-0408">Iron</keyword>
<keyword evidence="6" id="KW-0999">Mitochondrion inner membrane</keyword>
<evidence type="ECO:0000256" key="6">
    <source>
        <dbReference type="ARBA" id="ARBA00022792"/>
    </source>
</evidence>
<evidence type="ECO:0000256" key="5">
    <source>
        <dbReference type="ARBA" id="ARBA00022692"/>
    </source>
</evidence>
<evidence type="ECO:0000256" key="3">
    <source>
        <dbReference type="ARBA" id="ARBA00022448"/>
    </source>
</evidence>
<evidence type="ECO:0000256" key="1">
    <source>
        <dbReference type="ARBA" id="ARBA00004448"/>
    </source>
</evidence>
<dbReference type="FunFam" id="1.50.40.10:FF:000029">
    <property type="entry name" value="Solute carrier family 25 member 28"/>
    <property type="match status" value="1"/>
</dbReference>
<organism evidence="14 15">
    <name type="scientific">Halocaridina rubra</name>
    <name type="common">Hawaiian red shrimp</name>
    <dbReference type="NCBI Taxonomy" id="373956"/>
    <lineage>
        <taxon>Eukaryota</taxon>
        <taxon>Metazoa</taxon>
        <taxon>Ecdysozoa</taxon>
        <taxon>Arthropoda</taxon>
        <taxon>Crustacea</taxon>
        <taxon>Multicrustacea</taxon>
        <taxon>Malacostraca</taxon>
        <taxon>Eumalacostraca</taxon>
        <taxon>Eucarida</taxon>
        <taxon>Decapoda</taxon>
        <taxon>Pleocyemata</taxon>
        <taxon>Caridea</taxon>
        <taxon>Atyoidea</taxon>
        <taxon>Atyidae</taxon>
        <taxon>Halocaridina</taxon>
    </lineage>
</organism>
<feature type="repeat" description="Solcar" evidence="12">
    <location>
        <begin position="108"/>
        <end position="192"/>
    </location>
</feature>
<evidence type="ECO:0000313" key="15">
    <source>
        <dbReference type="Proteomes" id="UP001381693"/>
    </source>
</evidence>
<comment type="caution">
    <text evidence="14">The sequence shown here is derived from an EMBL/GenBank/DDBJ whole genome shotgun (WGS) entry which is preliminary data.</text>
</comment>
<evidence type="ECO:0000256" key="4">
    <source>
        <dbReference type="ARBA" id="ARBA00022496"/>
    </source>
</evidence>
<evidence type="ECO:0000256" key="13">
    <source>
        <dbReference type="RuleBase" id="RU000488"/>
    </source>
</evidence>
<keyword evidence="11 12" id="KW-0472">Membrane</keyword>
<evidence type="ECO:0000256" key="10">
    <source>
        <dbReference type="ARBA" id="ARBA00023128"/>
    </source>
</evidence>
<evidence type="ECO:0000256" key="7">
    <source>
        <dbReference type="ARBA" id="ARBA00022989"/>
    </source>
</evidence>
<comment type="similarity">
    <text evidence="2 13">Belongs to the mitochondrial carrier (TC 2.A.29) family.</text>
</comment>
<dbReference type="SUPFAM" id="SSF103506">
    <property type="entry name" value="Mitochondrial carrier"/>
    <property type="match status" value="1"/>
</dbReference>
<dbReference type="Pfam" id="PF00153">
    <property type="entry name" value="Mito_carr"/>
    <property type="match status" value="3"/>
</dbReference>
<dbReference type="PANTHER" id="PTHR45758:SF20">
    <property type="entry name" value="MITOFERRIN-2"/>
    <property type="match status" value="1"/>
</dbReference>
<feature type="repeat" description="Solcar" evidence="12">
    <location>
        <begin position="199"/>
        <end position="292"/>
    </location>
</feature>
<dbReference type="AlphaFoldDB" id="A0AAN9A2G5"/>
<keyword evidence="10" id="KW-0496">Mitochondrion</keyword>
<evidence type="ECO:0000256" key="8">
    <source>
        <dbReference type="ARBA" id="ARBA00023004"/>
    </source>
</evidence>
<reference evidence="14 15" key="1">
    <citation type="submission" date="2023-11" db="EMBL/GenBank/DDBJ databases">
        <title>Halocaridina rubra genome assembly.</title>
        <authorList>
            <person name="Smith C."/>
        </authorList>
    </citation>
    <scope>NUCLEOTIDE SEQUENCE [LARGE SCALE GENOMIC DNA]</scope>
    <source>
        <strain evidence="14">EP-1</strain>
        <tissue evidence="14">Whole</tissue>
    </source>
</reference>
<evidence type="ECO:0000256" key="11">
    <source>
        <dbReference type="ARBA" id="ARBA00023136"/>
    </source>
</evidence>